<comment type="caution">
    <text evidence="2">The sequence shown here is derived from an EMBL/GenBank/DDBJ whole genome shotgun (WGS) entry which is preliminary data.</text>
</comment>
<dbReference type="EMBL" id="MU825941">
    <property type="protein sequence ID" value="KAJ7382085.1"/>
    <property type="molecule type" value="Genomic_DNA"/>
</dbReference>
<evidence type="ECO:0000313" key="3">
    <source>
        <dbReference type="Proteomes" id="UP001163046"/>
    </source>
</evidence>
<accession>A0A9W9ZIJ1</accession>
<reference evidence="2" key="1">
    <citation type="submission" date="2023-01" db="EMBL/GenBank/DDBJ databases">
        <title>Genome assembly of the deep-sea coral Lophelia pertusa.</title>
        <authorList>
            <person name="Herrera S."/>
            <person name="Cordes E."/>
        </authorList>
    </citation>
    <scope>NUCLEOTIDE SEQUENCE</scope>
    <source>
        <strain evidence="2">USNM1676648</strain>
        <tissue evidence="2">Polyp</tissue>
    </source>
</reference>
<name>A0A9W9ZIJ1_9CNID</name>
<evidence type="ECO:0000256" key="1">
    <source>
        <dbReference type="SAM" id="SignalP"/>
    </source>
</evidence>
<feature type="signal peptide" evidence="1">
    <location>
        <begin position="1"/>
        <end position="17"/>
    </location>
</feature>
<gene>
    <name evidence="2" type="ORF">OS493_037240</name>
</gene>
<feature type="chain" id="PRO_5040871457" evidence="1">
    <location>
        <begin position="18"/>
        <end position="95"/>
    </location>
</feature>
<proteinExistence type="predicted"/>
<keyword evidence="3" id="KW-1185">Reference proteome</keyword>
<protein>
    <submittedName>
        <fullName evidence="2">Uncharacterized protein</fullName>
    </submittedName>
</protein>
<keyword evidence="1" id="KW-0732">Signal</keyword>
<dbReference type="AlphaFoldDB" id="A0A9W9ZIJ1"/>
<organism evidence="2 3">
    <name type="scientific">Desmophyllum pertusum</name>
    <dbReference type="NCBI Taxonomy" id="174260"/>
    <lineage>
        <taxon>Eukaryota</taxon>
        <taxon>Metazoa</taxon>
        <taxon>Cnidaria</taxon>
        <taxon>Anthozoa</taxon>
        <taxon>Hexacorallia</taxon>
        <taxon>Scleractinia</taxon>
        <taxon>Caryophylliina</taxon>
        <taxon>Caryophylliidae</taxon>
        <taxon>Desmophyllum</taxon>
    </lineage>
</organism>
<sequence>MLQLFALFVIVLPTVIAEEDAASSPQGCNVNNYNNNYYAGPQKDVQNLLVGIKKQLDELKMQVTLLTKCKVKTLNYDLEIFTCMIVADGSCEIYY</sequence>
<dbReference type="Proteomes" id="UP001163046">
    <property type="component" value="Unassembled WGS sequence"/>
</dbReference>
<evidence type="ECO:0000313" key="2">
    <source>
        <dbReference type="EMBL" id="KAJ7382085.1"/>
    </source>
</evidence>